<dbReference type="RefSeq" id="WP_153480998.1">
    <property type="nucleotide sequence ID" value="NZ_VDEQ01000034.1"/>
</dbReference>
<gene>
    <name evidence="2" type="ORF">FFZ77_03885</name>
</gene>
<dbReference type="EMBL" id="VDEQ01000034">
    <property type="protein sequence ID" value="MQS34789.1"/>
    <property type="molecule type" value="Genomic_DNA"/>
</dbReference>
<organism evidence="2 3">
    <name type="scientific">Streptomyces katsurahamanus</name>
    <dbReference type="NCBI Taxonomy" id="2577098"/>
    <lineage>
        <taxon>Bacteria</taxon>
        <taxon>Bacillati</taxon>
        <taxon>Actinomycetota</taxon>
        <taxon>Actinomycetes</taxon>
        <taxon>Kitasatosporales</taxon>
        <taxon>Streptomycetaceae</taxon>
        <taxon>Streptomyces</taxon>
    </lineage>
</organism>
<sequence>MGVLGDSLNRAEENTATRPIPKSAGAKMRFLVRRLKGTRALAELLGISQRTVERYVKDQLKQPRPELAARLDSEVRARWQPRVRDRAKKRAATATGIVVETRARFGFTAAPGSTDDGRIRLITQHLPPEYAARLFDAQSTGATDRQLQAVVAEGLQEIYFKDQGRRAEGLSVEFTDIDYVELDF</sequence>
<keyword evidence="3" id="KW-1185">Reference proteome</keyword>
<dbReference type="InterPro" id="IPR058118">
    <property type="entry name" value="Tpg"/>
</dbReference>
<comment type="caution">
    <text evidence="2">The sequence shown here is derived from an EMBL/GenBank/DDBJ whole genome shotgun (WGS) entry which is preliminary data.</text>
</comment>
<dbReference type="Proteomes" id="UP000460558">
    <property type="component" value="Unassembled WGS sequence"/>
</dbReference>
<proteinExistence type="predicted"/>
<dbReference type="NCBIfam" id="NF047541">
    <property type="entry name" value="telomere_Tpg"/>
    <property type="match status" value="1"/>
</dbReference>
<accession>A0ABW9NP19</accession>
<reference evidence="2 3" key="1">
    <citation type="submission" date="2019-06" db="EMBL/GenBank/DDBJ databases">
        <title>Comparative genomics and metabolomics analyses of clavulanic acid producing Streptomyces species provides insight into specialized metabolism and evolution of beta-lactam biosynthetic gene clusters.</title>
        <authorList>
            <person name="Moore M.A."/>
            <person name="Cruz-Morales P."/>
            <person name="Barona Gomez F."/>
            <person name="Kapil T."/>
        </authorList>
    </citation>
    <scope>NUCLEOTIDE SEQUENCE [LARGE SCALE GENOMIC DNA]</scope>
    <source>
        <strain evidence="2 3">T-272</strain>
    </source>
</reference>
<evidence type="ECO:0000313" key="3">
    <source>
        <dbReference type="Proteomes" id="UP000460558"/>
    </source>
</evidence>
<evidence type="ECO:0000313" key="2">
    <source>
        <dbReference type="EMBL" id="MQS34789.1"/>
    </source>
</evidence>
<name>A0ABW9NP19_9ACTN</name>
<feature type="region of interest" description="Disordered" evidence="1">
    <location>
        <begin position="1"/>
        <end position="21"/>
    </location>
</feature>
<evidence type="ECO:0000256" key="1">
    <source>
        <dbReference type="SAM" id="MobiDB-lite"/>
    </source>
</evidence>
<protein>
    <submittedName>
        <fullName evidence="2">XRE family transcriptional regulator</fullName>
    </submittedName>
</protein>